<feature type="domain" description="NR LBD" evidence="14">
    <location>
        <begin position="268"/>
        <end position="504"/>
    </location>
</feature>
<dbReference type="GO" id="GO:0003700">
    <property type="term" value="F:DNA-binding transcription factor activity"/>
    <property type="evidence" value="ECO:0007669"/>
    <property type="project" value="InterPro"/>
</dbReference>
<dbReference type="CDD" id="cd06960">
    <property type="entry name" value="NR_DBD_HNF4A"/>
    <property type="match status" value="1"/>
</dbReference>
<dbReference type="InterPro" id="IPR001628">
    <property type="entry name" value="Znf_hrmn_rcpt"/>
</dbReference>
<keyword evidence="7 11" id="KW-0238">DNA-binding</keyword>
<dbReference type="Pfam" id="PF00104">
    <property type="entry name" value="Hormone_recep"/>
    <property type="match status" value="1"/>
</dbReference>
<organism evidence="15 16">
    <name type="scientific">Diploscapter pachys</name>
    <dbReference type="NCBI Taxonomy" id="2018661"/>
    <lineage>
        <taxon>Eukaryota</taxon>
        <taxon>Metazoa</taxon>
        <taxon>Ecdysozoa</taxon>
        <taxon>Nematoda</taxon>
        <taxon>Chromadorea</taxon>
        <taxon>Rhabditida</taxon>
        <taxon>Rhabditina</taxon>
        <taxon>Rhabditomorpha</taxon>
        <taxon>Rhabditoidea</taxon>
        <taxon>Rhabditidae</taxon>
        <taxon>Diploscapter</taxon>
    </lineage>
</organism>
<feature type="compositionally biased region" description="Low complexity" evidence="12">
    <location>
        <begin position="264"/>
        <end position="279"/>
    </location>
</feature>
<dbReference type="GO" id="GO:0000978">
    <property type="term" value="F:RNA polymerase II cis-regulatory region sequence-specific DNA binding"/>
    <property type="evidence" value="ECO:0007669"/>
    <property type="project" value="InterPro"/>
</dbReference>
<keyword evidence="10 11" id="KW-0539">Nucleus</keyword>
<dbReference type="PROSITE" id="PS51843">
    <property type="entry name" value="NR_LBD"/>
    <property type="match status" value="1"/>
</dbReference>
<evidence type="ECO:0000256" key="8">
    <source>
        <dbReference type="ARBA" id="ARBA00023163"/>
    </source>
</evidence>
<dbReference type="GO" id="GO:0008270">
    <property type="term" value="F:zinc ion binding"/>
    <property type="evidence" value="ECO:0007669"/>
    <property type="project" value="UniProtKB-KW"/>
</dbReference>
<dbReference type="InterPro" id="IPR052499">
    <property type="entry name" value="C.elegans_NHRs"/>
</dbReference>
<comment type="similarity">
    <text evidence="2 11">Belongs to the nuclear hormone receptor family.</text>
</comment>
<evidence type="ECO:0000313" key="16">
    <source>
        <dbReference type="Proteomes" id="UP000218231"/>
    </source>
</evidence>
<dbReference type="AlphaFoldDB" id="A0A2A2KBT9"/>
<evidence type="ECO:0000256" key="9">
    <source>
        <dbReference type="ARBA" id="ARBA00023170"/>
    </source>
</evidence>
<dbReference type="InterPro" id="IPR035500">
    <property type="entry name" value="NHR-like_dom_sf"/>
</dbReference>
<keyword evidence="3 11" id="KW-0479">Metal-binding</keyword>
<dbReference type="PROSITE" id="PS00031">
    <property type="entry name" value="NUCLEAR_REC_DBD_1"/>
    <property type="match status" value="1"/>
</dbReference>
<accession>A0A2A2KBT9</accession>
<feature type="region of interest" description="Disordered" evidence="12">
    <location>
        <begin position="264"/>
        <end position="301"/>
    </location>
</feature>
<keyword evidence="8 11" id="KW-0804">Transcription</keyword>
<sequence>MELLSPEVYTLQPLNDAPNVSSAFPPAPSEYIIFETNNNYYHDIQDTSQQQTQQQQQQIYYPVDPMAYEVMHPSAHCPSQMNLNGCFEVPKQQMQQMYIERVNAPAVTVAIYQPKFEGYDDSCRAENDTSPSTSSIDVPIKMICEVCGDISFGKHYGIYACNGCKGFFRRSIWSRRQYSCRFGGDCPVVKEHRNVCRSCRLKKCFLVGMNPESVQNERDRNLKEDSTPELIFMPNGTIKRRRPRPPQSTICTQTDSVAYRWGSGSISQPSSPLSSPLSSECQGGSNSSNIQAESPSEAMHSDLPVPMEPMRIPQMMLDLESKIFFNIPIDTDFQTRRASIDLSFEVKKNVILNSITVFMFRQPFATQSSYRPDIQCDIIAEFLKAGLPRYIAYVILPMREYKMNDYEMVLVKAIQMFSEEAGLSEEGQQVVRMSRTKYIFALYNYIKHNKGIACDSATYKVTKYIVMLSAITALVHLSNEQVQISSLFDIFKFDVLMQNTHLHSPRCNSPTIDCSTSATNNDCTSAVHNHTNQMHFSFEQ</sequence>
<dbReference type="PANTHER" id="PTHR47630:SF1">
    <property type="entry name" value="NUCLEAR HORMONE RECEPTOR FAMILY MEMBER NHR-4"/>
    <property type="match status" value="1"/>
</dbReference>
<evidence type="ECO:0000256" key="2">
    <source>
        <dbReference type="ARBA" id="ARBA00005993"/>
    </source>
</evidence>
<evidence type="ECO:0000256" key="12">
    <source>
        <dbReference type="SAM" id="MobiDB-lite"/>
    </source>
</evidence>
<keyword evidence="4 11" id="KW-0863">Zinc-finger</keyword>
<dbReference type="STRING" id="2018661.A0A2A2KBT9"/>
<dbReference type="Pfam" id="PF00105">
    <property type="entry name" value="zf-C4"/>
    <property type="match status" value="1"/>
</dbReference>
<proteinExistence type="inferred from homology"/>
<dbReference type="InterPro" id="IPR000536">
    <property type="entry name" value="Nucl_hrmn_rcpt_lig-bd"/>
</dbReference>
<evidence type="ECO:0000256" key="3">
    <source>
        <dbReference type="ARBA" id="ARBA00022723"/>
    </source>
</evidence>
<evidence type="ECO:0008006" key="17">
    <source>
        <dbReference type="Google" id="ProtNLM"/>
    </source>
</evidence>
<evidence type="ECO:0000256" key="5">
    <source>
        <dbReference type="ARBA" id="ARBA00022833"/>
    </source>
</evidence>
<evidence type="ECO:0000256" key="7">
    <source>
        <dbReference type="ARBA" id="ARBA00023125"/>
    </source>
</evidence>
<evidence type="ECO:0000313" key="15">
    <source>
        <dbReference type="EMBL" id="PAV71405.1"/>
    </source>
</evidence>
<evidence type="ECO:0000256" key="1">
    <source>
        <dbReference type="ARBA" id="ARBA00004123"/>
    </source>
</evidence>
<name>A0A2A2KBT9_9BILA</name>
<keyword evidence="6 11" id="KW-0805">Transcription regulation</keyword>
<dbReference type="InterPro" id="IPR013088">
    <property type="entry name" value="Znf_NHR/GATA"/>
</dbReference>
<feature type="domain" description="Nuclear receptor" evidence="13">
    <location>
        <begin position="141"/>
        <end position="216"/>
    </location>
</feature>
<keyword evidence="5 11" id="KW-0862">Zinc</keyword>
<evidence type="ECO:0000256" key="6">
    <source>
        <dbReference type="ARBA" id="ARBA00023015"/>
    </source>
</evidence>
<gene>
    <name evidence="15" type="ORF">WR25_03496</name>
</gene>
<evidence type="ECO:0000256" key="10">
    <source>
        <dbReference type="ARBA" id="ARBA00023242"/>
    </source>
</evidence>
<dbReference type="SMART" id="SM00430">
    <property type="entry name" value="HOLI"/>
    <property type="match status" value="1"/>
</dbReference>
<dbReference type="FunFam" id="3.30.50.10:FF:000030">
    <property type="entry name" value="Nuclear Hormone Receptor family"/>
    <property type="match status" value="1"/>
</dbReference>
<reference evidence="15 16" key="1">
    <citation type="journal article" date="2017" name="Curr. Biol.">
        <title>Genome architecture and evolution of a unichromosomal asexual nematode.</title>
        <authorList>
            <person name="Fradin H."/>
            <person name="Zegar C."/>
            <person name="Gutwein M."/>
            <person name="Lucas J."/>
            <person name="Kovtun M."/>
            <person name="Corcoran D."/>
            <person name="Baugh L.R."/>
            <person name="Kiontke K."/>
            <person name="Gunsalus K."/>
            <person name="Fitch D.H."/>
            <person name="Piano F."/>
        </authorList>
    </citation>
    <scope>NUCLEOTIDE SEQUENCE [LARGE SCALE GENOMIC DNA]</scope>
    <source>
        <strain evidence="15">PF1309</strain>
    </source>
</reference>
<dbReference type="PRINTS" id="PR00047">
    <property type="entry name" value="STROIDFINGER"/>
</dbReference>
<keyword evidence="9 11" id="KW-0675">Receptor</keyword>
<keyword evidence="16" id="KW-1185">Reference proteome</keyword>
<evidence type="ECO:0000259" key="13">
    <source>
        <dbReference type="PROSITE" id="PS51030"/>
    </source>
</evidence>
<dbReference type="Proteomes" id="UP000218231">
    <property type="component" value="Unassembled WGS sequence"/>
</dbReference>
<dbReference type="GO" id="GO:0005634">
    <property type="term" value="C:nucleus"/>
    <property type="evidence" value="ECO:0007669"/>
    <property type="project" value="UniProtKB-SubCell"/>
</dbReference>
<evidence type="ECO:0000256" key="11">
    <source>
        <dbReference type="RuleBase" id="RU004334"/>
    </source>
</evidence>
<dbReference type="InterPro" id="IPR049636">
    <property type="entry name" value="HNF4-like_DBD"/>
</dbReference>
<dbReference type="Gene3D" id="3.30.50.10">
    <property type="entry name" value="Erythroid Transcription Factor GATA-1, subunit A"/>
    <property type="match status" value="1"/>
</dbReference>
<feature type="compositionally biased region" description="Polar residues" evidence="12">
    <location>
        <begin position="280"/>
        <end position="294"/>
    </location>
</feature>
<dbReference type="EMBL" id="LIAE01009042">
    <property type="protein sequence ID" value="PAV71405.1"/>
    <property type="molecule type" value="Genomic_DNA"/>
</dbReference>
<protein>
    <recommendedName>
        <fullName evidence="17">Nuclear receptor domain-containing protein</fullName>
    </recommendedName>
</protein>
<evidence type="ECO:0000259" key="14">
    <source>
        <dbReference type="PROSITE" id="PS51843"/>
    </source>
</evidence>
<dbReference type="PANTHER" id="PTHR47630">
    <property type="entry name" value="NUCLEAR HORMONE RECEPTOR FAMILY-RELATED-RELATED"/>
    <property type="match status" value="1"/>
</dbReference>
<comment type="subcellular location">
    <subcellularLocation>
        <location evidence="1 11">Nucleus</location>
    </subcellularLocation>
</comment>
<comment type="caution">
    <text evidence="15">The sequence shown here is derived from an EMBL/GenBank/DDBJ whole genome shotgun (WGS) entry which is preliminary data.</text>
</comment>
<dbReference type="Gene3D" id="1.10.565.10">
    <property type="entry name" value="Retinoid X Receptor"/>
    <property type="match status" value="1"/>
</dbReference>
<dbReference type="PROSITE" id="PS51030">
    <property type="entry name" value="NUCLEAR_REC_DBD_2"/>
    <property type="match status" value="1"/>
</dbReference>
<dbReference type="SUPFAM" id="SSF48508">
    <property type="entry name" value="Nuclear receptor ligand-binding domain"/>
    <property type="match status" value="1"/>
</dbReference>
<dbReference type="SMART" id="SM00399">
    <property type="entry name" value="ZnF_C4"/>
    <property type="match status" value="1"/>
</dbReference>
<dbReference type="SUPFAM" id="SSF57716">
    <property type="entry name" value="Glucocorticoid receptor-like (DNA-binding domain)"/>
    <property type="match status" value="1"/>
</dbReference>
<dbReference type="OrthoDB" id="5837785at2759"/>
<evidence type="ECO:0000256" key="4">
    <source>
        <dbReference type="ARBA" id="ARBA00022771"/>
    </source>
</evidence>